<dbReference type="AlphaFoldDB" id="A0A2A3EFM4"/>
<dbReference type="GO" id="GO:0004531">
    <property type="term" value="F:deoxyribonuclease II activity"/>
    <property type="evidence" value="ECO:0007669"/>
    <property type="project" value="InterPro"/>
</dbReference>
<evidence type="ECO:0000256" key="3">
    <source>
        <dbReference type="SAM" id="SignalP"/>
    </source>
</evidence>
<evidence type="ECO:0000256" key="1">
    <source>
        <dbReference type="ARBA" id="ARBA00007527"/>
    </source>
</evidence>
<organism evidence="4 5">
    <name type="scientific">Apis cerana cerana</name>
    <name type="common">Oriental honeybee</name>
    <dbReference type="NCBI Taxonomy" id="94128"/>
    <lineage>
        <taxon>Eukaryota</taxon>
        <taxon>Metazoa</taxon>
        <taxon>Ecdysozoa</taxon>
        <taxon>Arthropoda</taxon>
        <taxon>Hexapoda</taxon>
        <taxon>Insecta</taxon>
        <taxon>Pterygota</taxon>
        <taxon>Neoptera</taxon>
        <taxon>Endopterygota</taxon>
        <taxon>Hymenoptera</taxon>
        <taxon>Apocrita</taxon>
        <taxon>Aculeata</taxon>
        <taxon>Apoidea</taxon>
        <taxon>Anthophila</taxon>
        <taxon>Apidae</taxon>
        <taxon>Apis</taxon>
    </lineage>
</organism>
<evidence type="ECO:0000256" key="2">
    <source>
        <dbReference type="ARBA" id="ARBA00022801"/>
    </source>
</evidence>
<keyword evidence="5" id="KW-1185">Reference proteome</keyword>
<keyword evidence="3" id="KW-0732">Signal</keyword>
<feature type="chain" id="PRO_5012110248" evidence="3">
    <location>
        <begin position="20"/>
        <end position="376"/>
    </location>
</feature>
<dbReference type="PANTHER" id="PTHR10858">
    <property type="entry name" value="DEOXYRIBONUCLEASE II"/>
    <property type="match status" value="1"/>
</dbReference>
<dbReference type="PANTHER" id="PTHR10858:SF23">
    <property type="entry name" value="DEOXYRIBONUCLEASE II"/>
    <property type="match status" value="1"/>
</dbReference>
<dbReference type="Proteomes" id="UP000242457">
    <property type="component" value="Unassembled WGS sequence"/>
</dbReference>
<accession>A0A2A3EFM4</accession>
<dbReference type="GO" id="GO:0006309">
    <property type="term" value="P:apoptotic DNA fragmentation"/>
    <property type="evidence" value="ECO:0007669"/>
    <property type="project" value="TreeGrafter"/>
</dbReference>
<dbReference type="STRING" id="94128.A0A2A3EFM4"/>
<evidence type="ECO:0000313" key="5">
    <source>
        <dbReference type="Proteomes" id="UP000242457"/>
    </source>
</evidence>
<name>A0A2A3EFM4_APICC</name>
<reference evidence="4 5" key="1">
    <citation type="submission" date="2014-07" db="EMBL/GenBank/DDBJ databases">
        <title>Genomic and transcriptomic analysis on Apis cerana provide comprehensive insights into honey bee biology.</title>
        <authorList>
            <person name="Diao Q."/>
            <person name="Sun L."/>
            <person name="Zheng H."/>
            <person name="Zheng H."/>
            <person name="Xu S."/>
            <person name="Wang S."/>
            <person name="Zeng Z."/>
            <person name="Hu F."/>
            <person name="Su S."/>
            <person name="Wu J."/>
        </authorList>
    </citation>
    <scope>NUCLEOTIDE SEQUENCE [LARGE SCALE GENOMIC DNA]</scope>
    <source>
        <tissue evidence="4">Pupae without intestine</tissue>
    </source>
</reference>
<proteinExistence type="inferred from homology"/>
<dbReference type="OrthoDB" id="10261598at2759"/>
<dbReference type="Pfam" id="PF03265">
    <property type="entry name" value="DNase_II"/>
    <property type="match status" value="1"/>
</dbReference>
<protein>
    <submittedName>
        <fullName evidence="4">Deoxyribonuclease-2-alpha</fullName>
    </submittedName>
</protein>
<feature type="signal peptide" evidence="3">
    <location>
        <begin position="1"/>
        <end position="19"/>
    </location>
</feature>
<sequence>MQVLFYMIALLIVCNTTHGNPYNKLQCKDENNLSVDWYVLYKLPKIQTTSNPLIREGLAYLYITNVTIKTGWQLSTRPIGSSNSIPGITLAPLYSRENEKDNLWNLYNDSPPNASYAWNYGHTKGVVMINSDQGFWLIHSVPNFPPVPIEGMQTRPLRRENVTIDGKYSYPESGTLYGQSFLCISLGNDQFDVVGKQLIYNEIAVYAKNIPETLGKQYPVLKNATNQKHFKNPPYTHKAVIKSLEDLEFISFAKSGKWGKDLYGDFVAPQLQADLYVQSWLNSRGKLPTVCTRRKIYNVKSLKFEIVNIDYNSSHDHSKWAITATKKSNNHWVCIGDINRADTQYSRGGGTVCFKKLWNDYRNVINDVEPCHNTST</sequence>
<gene>
    <name evidence="4" type="ORF">APICC_06224</name>
</gene>
<dbReference type="InterPro" id="IPR004947">
    <property type="entry name" value="DNase_II"/>
</dbReference>
<dbReference type="EMBL" id="KZ288256">
    <property type="protein sequence ID" value="PBC30555.1"/>
    <property type="molecule type" value="Genomic_DNA"/>
</dbReference>
<dbReference type="CDD" id="cd09120">
    <property type="entry name" value="PLDc_DNaseII_1"/>
    <property type="match status" value="1"/>
</dbReference>
<comment type="similarity">
    <text evidence="1">Belongs to the DNase II family.</text>
</comment>
<keyword evidence="2" id="KW-0378">Hydrolase</keyword>
<dbReference type="CDD" id="cd09121">
    <property type="entry name" value="PLDc_DNaseII_2"/>
    <property type="match status" value="1"/>
</dbReference>
<evidence type="ECO:0000313" key="4">
    <source>
        <dbReference type="EMBL" id="PBC30555.1"/>
    </source>
</evidence>